<dbReference type="Gene3D" id="2.60.450.10">
    <property type="entry name" value="Lipopolysaccharide (LPS) transport protein A like domain"/>
    <property type="match status" value="1"/>
</dbReference>
<evidence type="ECO:0000313" key="5">
    <source>
        <dbReference type="Proteomes" id="UP001431784"/>
    </source>
</evidence>
<dbReference type="Proteomes" id="UP001431784">
    <property type="component" value="Unassembled WGS sequence"/>
</dbReference>
<dbReference type="InterPro" id="IPR005653">
    <property type="entry name" value="OstA-like_N"/>
</dbReference>
<name>A0ABT5T657_9RHOB</name>
<evidence type="ECO:0000256" key="1">
    <source>
        <dbReference type="ARBA" id="ARBA00022729"/>
    </source>
</evidence>
<dbReference type="PANTHER" id="PTHR36504">
    <property type="entry name" value="LIPOPOLYSACCHARIDE EXPORT SYSTEM PROTEIN LPTA"/>
    <property type="match status" value="1"/>
</dbReference>
<keyword evidence="1 2" id="KW-0732">Signal</keyword>
<evidence type="ECO:0000256" key="2">
    <source>
        <dbReference type="SAM" id="SignalP"/>
    </source>
</evidence>
<comment type="caution">
    <text evidence="4">The sequence shown here is derived from an EMBL/GenBank/DDBJ whole genome shotgun (WGS) entry which is preliminary data.</text>
</comment>
<protein>
    <submittedName>
        <fullName evidence="4">LptA/OstA family protein</fullName>
    </submittedName>
</protein>
<reference evidence="4" key="1">
    <citation type="submission" date="2023-02" db="EMBL/GenBank/DDBJ databases">
        <title>Description of Roseinatronobacter alkalisoli sp. nov., an alkaliphilic bacerium isolated from soda soil.</title>
        <authorList>
            <person name="Wei W."/>
        </authorList>
    </citation>
    <scope>NUCLEOTIDE SEQUENCE</scope>
    <source>
        <strain evidence="4">HJB301</strain>
    </source>
</reference>
<feature type="domain" description="Organic solvent tolerance-like N-terminal" evidence="3">
    <location>
        <begin position="39"/>
        <end position="145"/>
    </location>
</feature>
<proteinExistence type="predicted"/>
<dbReference type="EMBL" id="JAQZSM010000003">
    <property type="protein sequence ID" value="MDD7970461.1"/>
    <property type="molecule type" value="Genomic_DNA"/>
</dbReference>
<keyword evidence="5" id="KW-1185">Reference proteome</keyword>
<dbReference type="InterPro" id="IPR052037">
    <property type="entry name" value="LPS_export_LptA"/>
</dbReference>
<evidence type="ECO:0000259" key="3">
    <source>
        <dbReference type="Pfam" id="PF03968"/>
    </source>
</evidence>
<sequence length="161" mass="16614">MAFALGLGLALTMHALPAAAQGMGLSFAGLQNVRGLPVEIKADNLQVNNQTGETVFTGDAVLGQGDMRLAAPQIRIIYAAAGDGSIERLEASGGVTLVTADEAAEAQSAVYEVAAGTVRMTGSVLLTQGRNVLSGDSLFVDLRTEQGRMEGQVRTLIQTAP</sequence>
<gene>
    <name evidence="4" type="ORF">PUT78_05050</name>
</gene>
<dbReference type="PANTHER" id="PTHR36504:SF1">
    <property type="entry name" value="LIPOPOLYSACCHARIDE EXPORT SYSTEM PROTEIN LPTA"/>
    <property type="match status" value="1"/>
</dbReference>
<dbReference type="Pfam" id="PF03968">
    <property type="entry name" value="LptD_N"/>
    <property type="match status" value="1"/>
</dbReference>
<accession>A0ABT5T657</accession>
<dbReference type="RefSeq" id="WP_274351082.1">
    <property type="nucleotide sequence ID" value="NZ_JAQZSM010000003.1"/>
</dbReference>
<evidence type="ECO:0000313" key="4">
    <source>
        <dbReference type="EMBL" id="MDD7970461.1"/>
    </source>
</evidence>
<organism evidence="4 5">
    <name type="scientific">Roseinatronobacter alkalisoli</name>
    <dbReference type="NCBI Taxonomy" id="3028235"/>
    <lineage>
        <taxon>Bacteria</taxon>
        <taxon>Pseudomonadati</taxon>
        <taxon>Pseudomonadota</taxon>
        <taxon>Alphaproteobacteria</taxon>
        <taxon>Rhodobacterales</taxon>
        <taxon>Paracoccaceae</taxon>
        <taxon>Roseinatronobacter</taxon>
    </lineage>
</organism>
<feature type="signal peptide" evidence="2">
    <location>
        <begin position="1"/>
        <end position="20"/>
    </location>
</feature>
<feature type="chain" id="PRO_5045328670" evidence="2">
    <location>
        <begin position="21"/>
        <end position="161"/>
    </location>
</feature>